<gene>
    <name evidence="3" type="ORF">RUM8411_02401</name>
</gene>
<feature type="transmembrane region" description="Helical" evidence="1">
    <location>
        <begin position="132"/>
        <end position="153"/>
    </location>
</feature>
<feature type="transmembrane region" description="Helical" evidence="1">
    <location>
        <begin position="165"/>
        <end position="182"/>
    </location>
</feature>
<dbReference type="InterPro" id="IPR006694">
    <property type="entry name" value="Fatty_acid_hydroxylase"/>
</dbReference>
<evidence type="ECO:0000256" key="1">
    <source>
        <dbReference type="SAM" id="Phobius"/>
    </source>
</evidence>
<keyword evidence="1" id="KW-0812">Transmembrane</keyword>
<dbReference type="GO" id="GO:0008610">
    <property type="term" value="P:lipid biosynthetic process"/>
    <property type="evidence" value="ECO:0007669"/>
    <property type="project" value="InterPro"/>
</dbReference>
<dbReference type="AlphaFoldDB" id="A0A1X6ZFZ1"/>
<dbReference type="Proteomes" id="UP000193778">
    <property type="component" value="Unassembled WGS sequence"/>
</dbReference>
<dbReference type="EMBL" id="FWFP01000006">
    <property type="protein sequence ID" value="SLN50597.1"/>
    <property type="molecule type" value="Genomic_DNA"/>
</dbReference>
<sequence length="296" mass="33739">MTQKLKSFVDSFLDHVMRVVAYPVDPNNRIFALYLLSSLVIVFAIYLVKRRKSDEADGESSFVGCLFPKRVWSHPSAWLDVRYFFFHQFIGHFLMLGLFAGPAALACSWTIGEVSVHDPSAAQPLVRWKGTVVAFVYNVGIGMGSGAVAGLFFNMMGYAPSLPSLLGVPILMFLFNVVGYNLRHSHVWLRWPGVWSKVFPSPAHHHVHHSCHPNHLDKNFAFMFPLWDVLFGTYIMPEDNKDVKFGVTEKDRGNELDTCVNLYVNPFKDAWRLYRPKRQSTAETHAEEEINHHPAE</sequence>
<feature type="domain" description="Fatty acid hydroxylase" evidence="2">
    <location>
        <begin position="151"/>
        <end position="233"/>
    </location>
</feature>
<evidence type="ECO:0000313" key="3">
    <source>
        <dbReference type="EMBL" id="SLN50597.1"/>
    </source>
</evidence>
<organism evidence="3 4">
    <name type="scientific">Ruegeria meonggei</name>
    <dbReference type="NCBI Taxonomy" id="1446476"/>
    <lineage>
        <taxon>Bacteria</taxon>
        <taxon>Pseudomonadati</taxon>
        <taxon>Pseudomonadota</taxon>
        <taxon>Alphaproteobacteria</taxon>
        <taxon>Rhodobacterales</taxon>
        <taxon>Roseobacteraceae</taxon>
        <taxon>Ruegeria</taxon>
    </lineage>
</organism>
<evidence type="ECO:0000259" key="2">
    <source>
        <dbReference type="Pfam" id="PF04116"/>
    </source>
</evidence>
<name>A0A1X6ZFZ1_9RHOB</name>
<feature type="transmembrane region" description="Helical" evidence="1">
    <location>
        <begin position="89"/>
        <end position="112"/>
    </location>
</feature>
<keyword evidence="1" id="KW-0472">Membrane</keyword>
<reference evidence="4" key="1">
    <citation type="submission" date="2017-03" db="EMBL/GenBank/DDBJ databases">
        <authorList>
            <person name="Rodrigo-Torres L."/>
            <person name="Arahal R.D."/>
            <person name="Lucena T."/>
        </authorList>
    </citation>
    <scope>NUCLEOTIDE SEQUENCE [LARGE SCALE GENOMIC DNA]</scope>
    <source>
        <strain evidence="4">CECT 8411</strain>
    </source>
</reference>
<feature type="transmembrane region" description="Helical" evidence="1">
    <location>
        <begin position="30"/>
        <end position="48"/>
    </location>
</feature>
<dbReference type="GO" id="GO:0016491">
    <property type="term" value="F:oxidoreductase activity"/>
    <property type="evidence" value="ECO:0007669"/>
    <property type="project" value="InterPro"/>
</dbReference>
<evidence type="ECO:0000313" key="4">
    <source>
        <dbReference type="Proteomes" id="UP000193778"/>
    </source>
</evidence>
<dbReference type="Pfam" id="PF04116">
    <property type="entry name" value="FA_hydroxylase"/>
    <property type="match status" value="1"/>
</dbReference>
<protein>
    <recommendedName>
        <fullName evidence="2">Fatty acid hydroxylase domain-containing protein</fullName>
    </recommendedName>
</protein>
<proteinExistence type="predicted"/>
<keyword evidence="4" id="KW-1185">Reference proteome</keyword>
<dbReference type="GO" id="GO:0005506">
    <property type="term" value="F:iron ion binding"/>
    <property type="evidence" value="ECO:0007669"/>
    <property type="project" value="InterPro"/>
</dbReference>
<accession>A0A1X6ZFZ1</accession>
<keyword evidence="1" id="KW-1133">Transmembrane helix</keyword>